<dbReference type="AlphaFoldDB" id="A0A151REL6"/>
<accession>A0A151REL6</accession>
<dbReference type="PANTHER" id="PTHR11439">
    <property type="entry name" value="GAG-POL-RELATED RETROTRANSPOSON"/>
    <property type="match status" value="1"/>
</dbReference>
<keyword evidence="2" id="KW-1185">Reference proteome</keyword>
<dbReference type="CDD" id="cd09272">
    <property type="entry name" value="RNase_HI_RT_Ty1"/>
    <property type="match status" value="1"/>
</dbReference>
<dbReference type="SUPFAM" id="SSF56672">
    <property type="entry name" value="DNA/RNA polymerases"/>
    <property type="match status" value="1"/>
</dbReference>
<evidence type="ECO:0000313" key="2">
    <source>
        <dbReference type="Proteomes" id="UP000075243"/>
    </source>
</evidence>
<dbReference type="Gramene" id="C.cajan_37621.t">
    <property type="protein sequence ID" value="C.cajan_37621.t.cds1"/>
    <property type="gene ID" value="C.cajan_37621"/>
</dbReference>
<dbReference type="InterPro" id="IPR043502">
    <property type="entry name" value="DNA/RNA_pol_sf"/>
</dbReference>
<organism evidence="1 2">
    <name type="scientific">Cajanus cajan</name>
    <name type="common">Pigeon pea</name>
    <name type="synonym">Cajanus indicus</name>
    <dbReference type="NCBI Taxonomy" id="3821"/>
    <lineage>
        <taxon>Eukaryota</taxon>
        <taxon>Viridiplantae</taxon>
        <taxon>Streptophyta</taxon>
        <taxon>Embryophyta</taxon>
        <taxon>Tracheophyta</taxon>
        <taxon>Spermatophyta</taxon>
        <taxon>Magnoliopsida</taxon>
        <taxon>eudicotyledons</taxon>
        <taxon>Gunneridae</taxon>
        <taxon>Pentapetalae</taxon>
        <taxon>rosids</taxon>
        <taxon>fabids</taxon>
        <taxon>Fabales</taxon>
        <taxon>Fabaceae</taxon>
        <taxon>Papilionoideae</taxon>
        <taxon>50 kb inversion clade</taxon>
        <taxon>NPAAA clade</taxon>
        <taxon>indigoferoid/millettioid clade</taxon>
        <taxon>Phaseoleae</taxon>
        <taxon>Cajanus</taxon>
    </lineage>
</organism>
<dbReference type="OrthoDB" id="1931513at2759"/>
<reference evidence="1" key="1">
    <citation type="journal article" date="2012" name="Nat. Biotechnol.">
        <title>Draft genome sequence of pigeonpea (Cajanus cajan), an orphan legume crop of resource-poor farmers.</title>
        <authorList>
            <person name="Varshney R.K."/>
            <person name="Chen W."/>
            <person name="Li Y."/>
            <person name="Bharti A.K."/>
            <person name="Saxena R.K."/>
            <person name="Schlueter J.A."/>
            <person name="Donoghue M.T."/>
            <person name="Azam S."/>
            <person name="Fan G."/>
            <person name="Whaley A.M."/>
            <person name="Farmer A.D."/>
            <person name="Sheridan J."/>
            <person name="Iwata A."/>
            <person name="Tuteja R."/>
            <person name="Penmetsa R.V."/>
            <person name="Wu W."/>
            <person name="Upadhyaya H.D."/>
            <person name="Yang S.P."/>
            <person name="Shah T."/>
            <person name="Saxena K.B."/>
            <person name="Michael T."/>
            <person name="McCombie W.R."/>
            <person name="Yang B."/>
            <person name="Zhang G."/>
            <person name="Yang H."/>
            <person name="Wang J."/>
            <person name="Spillane C."/>
            <person name="Cook D.R."/>
            <person name="May G.D."/>
            <person name="Xu X."/>
            <person name="Jackson S.A."/>
        </authorList>
    </citation>
    <scope>NUCLEOTIDE SEQUENCE [LARGE SCALE GENOMIC DNA]</scope>
</reference>
<dbReference type="Proteomes" id="UP000075243">
    <property type="component" value="Unassembled WGS sequence"/>
</dbReference>
<sequence>MYNATGISTPQQAKLKLSKYGSDYFDDPVAYISIVGALQYVTITRPEIGYVVNKVCQFMAQPLTSYWSAVKRILRYLRGTVDFGLHFQSASTTAPLSLQGFSDSDWVFDVDDRRSTFGACIFFGPNLISWWSKKQTLVAHSTAEAKYRSLALATSEILWIQSLLNELQVQIPTPVLYCDNQSTISLSHNPILHSRTKHMELDIFFVREKVLNKSLIVFYVPTQAQVADILTKHVSKVQLCSFRDKLKVLGSSQPKFVGE</sequence>
<dbReference type="PANTHER" id="PTHR11439:SF467">
    <property type="entry name" value="INTEGRASE CATALYTIC DOMAIN-CONTAINING PROTEIN"/>
    <property type="match status" value="1"/>
</dbReference>
<dbReference type="EMBL" id="KQ483810">
    <property type="protein sequence ID" value="KYP40845.1"/>
    <property type="molecule type" value="Genomic_DNA"/>
</dbReference>
<protein>
    <submittedName>
        <fullName evidence="1">Copia protein</fullName>
    </submittedName>
</protein>
<proteinExistence type="predicted"/>
<evidence type="ECO:0000313" key="1">
    <source>
        <dbReference type="EMBL" id="KYP40845.1"/>
    </source>
</evidence>
<gene>
    <name evidence="1" type="ORF">KK1_037801</name>
</gene>
<name>A0A151REL6_CAJCA</name>